<comment type="caution">
    <text evidence="6">The sequence shown here is derived from an EMBL/GenBank/DDBJ whole genome shotgun (WGS) entry which is preliminary data.</text>
</comment>
<dbReference type="FunFam" id="1.10.10.10:FF:000001">
    <property type="entry name" value="LysR family transcriptional regulator"/>
    <property type="match status" value="1"/>
</dbReference>
<dbReference type="InterPro" id="IPR000847">
    <property type="entry name" value="LysR_HTH_N"/>
</dbReference>
<dbReference type="PANTHER" id="PTHR30537">
    <property type="entry name" value="HTH-TYPE TRANSCRIPTIONAL REGULATOR"/>
    <property type="match status" value="1"/>
</dbReference>
<gene>
    <name evidence="6" type="ORF">FHS72_000208</name>
</gene>
<dbReference type="InterPro" id="IPR058163">
    <property type="entry name" value="LysR-type_TF_proteobact-type"/>
</dbReference>
<dbReference type="CDD" id="cd08432">
    <property type="entry name" value="PBP2_GcdR_TrpI_HvrB_AmpR_like"/>
    <property type="match status" value="1"/>
</dbReference>
<keyword evidence="2" id="KW-0805">Transcription regulation</keyword>
<dbReference type="InterPro" id="IPR036390">
    <property type="entry name" value="WH_DNA-bd_sf"/>
</dbReference>
<name>A0A7W9BHI0_9RHOB</name>
<dbReference type="Gene3D" id="1.10.10.10">
    <property type="entry name" value="Winged helix-like DNA-binding domain superfamily/Winged helix DNA-binding domain"/>
    <property type="match status" value="1"/>
</dbReference>
<dbReference type="PROSITE" id="PS50931">
    <property type="entry name" value="HTH_LYSR"/>
    <property type="match status" value="1"/>
</dbReference>
<evidence type="ECO:0000256" key="3">
    <source>
        <dbReference type="ARBA" id="ARBA00023125"/>
    </source>
</evidence>
<dbReference type="SUPFAM" id="SSF53850">
    <property type="entry name" value="Periplasmic binding protein-like II"/>
    <property type="match status" value="1"/>
</dbReference>
<dbReference type="GO" id="GO:0006351">
    <property type="term" value="P:DNA-templated transcription"/>
    <property type="evidence" value="ECO:0007669"/>
    <property type="project" value="TreeGrafter"/>
</dbReference>
<dbReference type="AlphaFoldDB" id="A0A7W9BHI0"/>
<dbReference type="Proteomes" id="UP000535415">
    <property type="component" value="Unassembled WGS sequence"/>
</dbReference>
<accession>A0A7W9BHI0</accession>
<keyword evidence="7" id="KW-1185">Reference proteome</keyword>
<dbReference type="EMBL" id="JACIJM010000001">
    <property type="protein sequence ID" value="MBB5720604.1"/>
    <property type="molecule type" value="Genomic_DNA"/>
</dbReference>
<dbReference type="InterPro" id="IPR036388">
    <property type="entry name" value="WH-like_DNA-bd_sf"/>
</dbReference>
<dbReference type="Pfam" id="PF03466">
    <property type="entry name" value="LysR_substrate"/>
    <property type="match status" value="1"/>
</dbReference>
<evidence type="ECO:0000256" key="2">
    <source>
        <dbReference type="ARBA" id="ARBA00023015"/>
    </source>
</evidence>
<evidence type="ECO:0000313" key="7">
    <source>
        <dbReference type="Proteomes" id="UP000535415"/>
    </source>
</evidence>
<dbReference type="PANTHER" id="PTHR30537:SF74">
    <property type="entry name" value="HTH-TYPE TRANSCRIPTIONAL REGULATOR TRPI"/>
    <property type="match status" value="1"/>
</dbReference>
<proteinExistence type="inferred from homology"/>
<comment type="similarity">
    <text evidence="1">Belongs to the LysR transcriptional regulatory family.</text>
</comment>
<feature type="domain" description="HTH lysR-type" evidence="5">
    <location>
        <begin position="5"/>
        <end position="62"/>
    </location>
</feature>
<dbReference type="GO" id="GO:0003700">
    <property type="term" value="F:DNA-binding transcription factor activity"/>
    <property type="evidence" value="ECO:0007669"/>
    <property type="project" value="InterPro"/>
</dbReference>
<reference evidence="6 7" key="1">
    <citation type="submission" date="2020-08" db="EMBL/GenBank/DDBJ databases">
        <title>Genomic Encyclopedia of Type Strains, Phase IV (KMG-IV): sequencing the most valuable type-strain genomes for metagenomic binning, comparative biology and taxonomic classification.</title>
        <authorList>
            <person name="Goeker M."/>
        </authorList>
    </citation>
    <scope>NUCLEOTIDE SEQUENCE [LARGE SCALE GENOMIC DNA]</scope>
    <source>
        <strain evidence="6 7">DSM 101064</strain>
    </source>
</reference>
<keyword evidence="4" id="KW-0804">Transcription</keyword>
<organism evidence="6 7">
    <name type="scientific">Yoonia ponticola</name>
    <dbReference type="NCBI Taxonomy" id="1524255"/>
    <lineage>
        <taxon>Bacteria</taxon>
        <taxon>Pseudomonadati</taxon>
        <taxon>Pseudomonadota</taxon>
        <taxon>Alphaproteobacteria</taxon>
        <taxon>Rhodobacterales</taxon>
        <taxon>Paracoccaceae</taxon>
        <taxon>Yoonia</taxon>
    </lineage>
</organism>
<dbReference type="Pfam" id="PF00126">
    <property type="entry name" value="HTH_1"/>
    <property type="match status" value="1"/>
</dbReference>
<evidence type="ECO:0000259" key="5">
    <source>
        <dbReference type="PROSITE" id="PS50931"/>
    </source>
</evidence>
<evidence type="ECO:0000313" key="6">
    <source>
        <dbReference type="EMBL" id="MBB5720604.1"/>
    </source>
</evidence>
<dbReference type="RefSeq" id="WP_183524215.1">
    <property type="nucleotide sequence ID" value="NZ_JACIJM010000001.1"/>
</dbReference>
<dbReference type="InterPro" id="IPR005119">
    <property type="entry name" value="LysR_subst-bd"/>
</dbReference>
<dbReference type="SUPFAM" id="SSF46785">
    <property type="entry name" value="Winged helix' DNA-binding domain"/>
    <property type="match status" value="1"/>
</dbReference>
<keyword evidence="3" id="KW-0238">DNA-binding</keyword>
<evidence type="ECO:0000256" key="4">
    <source>
        <dbReference type="ARBA" id="ARBA00023163"/>
    </source>
</evidence>
<evidence type="ECO:0000256" key="1">
    <source>
        <dbReference type="ARBA" id="ARBA00009437"/>
    </source>
</evidence>
<protein>
    <submittedName>
        <fullName evidence="6">LysR family glycine cleavage system transcriptional activator</fullName>
    </submittedName>
</protein>
<dbReference type="GO" id="GO:0043565">
    <property type="term" value="F:sequence-specific DNA binding"/>
    <property type="evidence" value="ECO:0007669"/>
    <property type="project" value="TreeGrafter"/>
</dbReference>
<sequence length="314" mass="34633">MKKLPPLNALRSFCAVGQYQSIARAAAELGVSASAVSQQIKALESWMGIQLFIRGKSSVELTAKGATYYAQVWQSLSMIEEATSELRGDDSVTNLTISVLPSFASLWLVPRLIGFKTLYPDVDVSILTTNDLVDFSAGEVDIAVRYGQGDYPNLTSRKLMSEAINVVCTPKARDAYIQKYGGVENLEGLAEVHFIDDVGPNVGFKSNVSDWLHQNGLSRNALNYAYRFTDSHIAIENMISQNLFMLARLSLVENRLDAGTVVAPFGPWSTESAAYYVVHPDHMTLRPVAKLFVKWLSKECAQWDASRVLKTPAL</sequence>
<dbReference type="Gene3D" id="3.40.190.10">
    <property type="entry name" value="Periplasmic binding protein-like II"/>
    <property type="match status" value="2"/>
</dbReference>
<dbReference type="PRINTS" id="PR00039">
    <property type="entry name" value="HTHLYSR"/>
</dbReference>